<protein>
    <recommendedName>
        <fullName evidence="3">Nitroreductase family deazaflavin-dependent oxidoreductase</fullName>
    </recommendedName>
</protein>
<dbReference type="InterPro" id="IPR012349">
    <property type="entry name" value="Split_barrel_FMN-bd"/>
</dbReference>
<comment type="caution">
    <text evidence="1">The sequence shown here is derived from an EMBL/GenBank/DDBJ whole genome shotgun (WGS) entry which is preliminary data.</text>
</comment>
<sequence>MSEERPGAEVRGDGGALVRGLAALKRAMYRGGRPNAFMRWWNRLDALVYGGRWLSPGHAAVLKVVGRRSGKLTSVPVAVTRYRGADFLVSMLGPGASWVCNVRAAGGRAVLRRQGRESSIRLEEVPAGHRAEILRRYLAGAPGARPHLGLGPSSPLPEFRRIAPEHPVFRIHEL</sequence>
<gene>
    <name evidence="1" type="ORF">HD593_002087</name>
</gene>
<reference evidence="1 2" key="1">
    <citation type="submission" date="2020-08" db="EMBL/GenBank/DDBJ databases">
        <title>Sequencing the genomes of 1000 actinobacteria strains.</title>
        <authorList>
            <person name="Klenk H.-P."/>
        </authorList>
    </citation>
    <scope>NUCLEOTIDE SEQUENCE [LARGE SCALE GENOMIC DNA]</scope>
    <source>
        <strain evidence="1 2">DSM 43768</strain>
    </source>
</reference>
<name>A0A7X0TX77_9ACTN</name>
<dbReference type="InterPro" id="IPR004378">
    <property type="entry name" value="F420H2_quin_Rdtase"/>
</dbReference>
<dbReference type="Proteomes" id="UP000565579">
    <property type="component" value="Unassembled WGS sequence"/>
</dbReference>
<dbReference type="AlphaFoldDB" id="A0A7X0TX77"/>
<dbReference type="GO" id="GO:0016491">
    <property type="term" value="F:oxidoreductase activity"/>
    <property type="evidence" value="ECO:0007669"/>
    <property type="project" value="InterPro"/>
</dbReference>
<proteinExistence type="predicted"/>
<dbReference type="Gene3D" id="2.30.110.10">
    <property type="entry name" value="Electron Transport, Fmn-binding Protein, Chain A"/>
    <property type="match status" value="1"/>
</dbReference>
<organism evidence="1 2">
    <name type="scientific">Nonomuraea rubra</name>
    <dbReference type="NCBI Taxonomy" id="46180"/>
    <lineage>
        <taxon>Bacteria</taxon>
        <taxon>Bacillati</taxon>
        <taxon>Actinomycetota</taxon>
        <taxon>Actinomycetes</taxon>
        <taxon>Streptosporangiales</taxon>
        <taxon>Streptosporangiaceae</taxon>
        <taxon>Nonomuraea</taxon>
    </lineage>
</organism>
<evidence type="ECO:0000313" key="1">
    <source>
        <dbReference type="EMBL" id="MBB6547292.1"/>
    </source>
</evidence>
<evidence type="ECO:0000313" key="2">
    <source>
        <dbReference type="Proteomes" id="UP000565579"/>
    </source>
</evidence>
<dbReference type="RefSeq" id="WP_221524706.1">
    <property type="nucleotide sequence ID" value="NZ_BAAAXY010000102.1"/>
</dbReference>
<dbReference type="EMBL" id="JACHMI010000001">
    <property type="protein sequence ID" value="MBB6547292.1"/>
    <property type="molecule type" value="Genomic_DNA"/>
</dbReference>
<dbReference type="Pfam" id="PF04075">
    <property type="entry name" value="F420H2_quin_red"/>
    <property type="match status" value="1"/>
</dbReference>
<evidence type="ECO:0008006" key="3">
    <source>
        <dbReference type="Google" id="ProtNLM"/>
    </source>
</evidence>
<keyword evidence="2" id="KW-1185">Reference proteome</keyword>
<accession>A0A7X0TX77</accession>